<sequence length="148" mass="16504">MSSQDPSLSTAIKAASKEQLQRVLNAILQIHPETASTASSLFEAQKSNTSEEIPIVSNSSDQSPKKRKRVQICAQCKREYADAENNQRACNWHRGKIESNDESDAGPHSMELVEQFPEAYFWDCCEKSGADRNGCVISEHSITDPFKK</sequence>
<feature type="region of interest" description="Disordered" evidence="1">
    <location>
        <begin position="39"/>
        <end position="68"/>
    </location>
</feature>
<accession>A0A4Z1PEI4</accession>
<name>A0A4Z1PEI4_9PEZI</name>
<keyword evidence="3" id="KW-1185">Reference proteome</keyword>
<dbReference type="AlphaFoldDB" id="A0A4Z1PEI4"/>
<proteinExistence type="predicted"/>
<gene>
    <name evidence="2" type="ORF">E6O75_ATG00100</name>
</gene>
<dbReference type="OrthoDB" id="5422613at2759"/>
<dbReference type="STRING" id="86259.A0A4Z1PEI4"/>
<organism evidence="2 3">
    <name type="scientific">Venturia nashicola</name>
    <dbReference type="NCBI Taxonomy" id="86259"/>
    <lineage>
        <taxon>Eukaryota</taxon>
        <taxon>Fungi</taxon>
        <taxon>Dikarya</taxon>
        <taxon>Ascomycota</taxon>
        <taxon>Pezizomycotina</taxon>
        <taxon>Dothideomycetes</taxon>
        <taxon>Pleosporomycetidae</taxon>
        <taxon>Venturiales</taxon>
        <taxon>Venturiaceae</taxon>
        <taxon>Venturia</taxon>
    </lineage>
</organism>
<comment type="caution">
    <text evidence="2">The sequence shown here is derived from an EMBL/GenBank/DDBJ whole genome shotgun (WGS) entry which is preliminary data.</text>
</comment>
<protein>
    <recommendedName>
        <fullName evidence="4">C2H2-type domain-containing protein</fullName>
    </recommendedName>
</protein>
<evidence type="ECO:0000313" key="3">
    <source>
        <dbReference type="Proteomes" id="UP000298493"/>
    </source>
</evidence>
<evidence type="ECO:0000313" key="2">
    <source>
        <dbReference type="EMBL" id="TID27333.1"/>
    </source>
</evidence>
<dbReference type="Proteomes" id="UP000298493">
    <property type="component" value="Unassembled WGS sequence"/>
</dbReference>
<reference evidence="2 3" key="1">
    <citation type="submission" date="2019-04" db="EMBL/GenBank/DDBJ databases">
        <title>High contiguity whole genome sequence and gene annotation resource for two Venturia nashicola isolates.</title>
        <authorList>
            <person name="Prokchorchik M."/>
            <person name="Won K."/>
            <person name="Lee Y."/>
            <person name="Choi E.D."/>
            <person name="Segonzac C."/>
            <person name="Sohn K.H."/>
        </authorList>
    </citation>
    <scope>NUCLEOTIDE SEQUENCE [LARGE SCALE GENOMIC DNA]</scope>
    <source>
        <strain evidence="2 3">PRI2</strain>
    </source>
</reference>
<feature type="compositionally biased region" description="Polar residues" evidence="1">
    <location>
        <begin position="39"/>
        <end position="62"/>
    </location>
</feature>
<dbReference type="PANTHER" id="PTHR38167">
    <property type="entry name" value="C2H2-TYPE DOMAIN-CONTAINING PROTEIN"/>
    <property type="match status" value="1"/>
</dbReference>
<dbReference type="EMBL" id="SNSC02000001">
    <property type="protein sequence ID" value="TID27333.1"/>
    <property type="molecule type" value="Genomic_DNA"/>
</dbReference>
<dbReference type="PANTHER" id="PTHR38167:SF1">
    <property type="entry name" value="C2H2-TYPE DOMAIN-CONTAINING PROTEIN"/>
    <property type="match status" value="1"/>
</dbReference>
<evidence type="ECO:0000256" key="1">
    <source>
        <dbReference type="SAM" id="MobiDB-lite"/>
    </source>
</evidence>
<evidence type="ECO:0008006" key="4">
    <source>
        <dbReference type="Google" id="ProtNLM"/>
    </source>
</evidence>